<dbReference type="EMBL" id="CADCWM010000100">
    <property type="protein sequence ID" value="CAA9544677.1"/>
    <property type="molecule type" value="Genomic_DNA"/>
</dbReference>
<feature type="region of interest" description="Disordered" evidence="1">
    <location>
        <begin position="1"/>
        <end position="68"/>
    </location>
</feature>
<evidence type="ECO:0000256" key="1">
    <source>
        <dbReference type="SAM" id="MobiDB-lite"/>
    </source>
</evidence>
<proteinExistence type="predicted"/>
<sequence>EQEGRRAVDDDERRLARAGGQGVHRGRDRPAAVRPHAPICRPLRTSRRPRRSRGARRGPDTFPTLDRL</sequence>
<accession>A0A6J4U9K3</accession>
<feature type="compositionally biased region" description="Basic residues" evidence="1">
    <location>
        <begin position="44"/>
        <end position="56"/>
    </location>
</feature>
<gene>
    <name evidence="2" type="ORF">AVDCRST_MAG88-303</name>
</gene>
<organism evidence="2">
    <name type="scientific">uncultured Thermomicrobiales bacterium</name>
    <dbReference type="NCBI Taxonomy" id="1645740"/>
    <lineage>
        <taxon>Bacteria</taxon>
        <taxon>Pseudomonadati</taxon>
        <taxon>Thermomicrobiota</taxon>
        <taxon>Thermomicrobia</taxon>
        <taxon>Thermomicrobiales</taxon>
        <taxon>environmental samples</taxon>
    </lineage>
</organism>
<reference evidence="2" key="1">
    <citation type="submission" date="2020-02" db="EMBL/GenBank/DDBJ databases">
        <authorList>
            <person name="Meier V. D."/>
        </authorList>
    </citation>
    <scope>NUCLEOTIDE SEQUENCE</scope>
    <source>
        <strain evidence="2">AVDCRST_MAG88</strain>
    </source>
</reference>
<feature type="non-terminal residue" evidence="2">
    <location>
        <position position="1"/>
    </location>
</feature>
<feature type="compositionally biased region" description="Basic and acidic residues" evidence="1">
    <location>
        <begin position="1"/>
        <end position="15"/>
    </location>
</feature>
<name>A0A6J4U9K3_9BACT</name>
<evidence type="ECO:0000313" key="2">
    <source>
        <dbReference type="EMBL" id="CAA9544677.1"/>
    </source>
</evidence>
<protein>
    <submittedName>
        <fullName evidence="2">Uncharacterized protein</fullName>
    </submittedName>
</protein>
<dbReference type="AlphaFoldDB" id="A0A6J4U9K3"/>
<feature type="non-terminal residue" evidence="2">
    <location>
        <position position="68"/>
    </location>
</feature>